<evidence type="ECO:0000256" key="3">
    <source>
        <dbReference type="SAM" id="Phobius"/>
    </source>
</evidence>
<keyword evidence="2 5" id="KW-0808">Transferase</keyword>
<dbReference type="InterPro" id="IPR006598">
    <property type="entry name" value="CAP10"/>
</dbReference>
<dbReference type="InterPro" id="IPR051091">
    <property type="entry name" value="O-Glucosyltr/Glycosyltrsf_90"/>
</dbReference>
<name>A0AAD9D7F3_9STRA</name>
<keyword evidence="6" id="KW-1185">Reference proteome</keyword>
<dbReference type="Pfam" id="PF24785">
    <property type="entry name" value="RXYLT1_C"/>
    <property type="match status" value="1"/>
</dbReference>
<dbReference type="PANTHER" id="PTHR12203:SF35">
    <property type="entry name" value="PROTEIN O-GLUCOSYLTRANSFERASE 1"/>
    <property type="match status" value="1"/>
</dbReference>
<dbReference type="InterPro" id="IPR057538">
    <property type="entry name" value="RXYLT1_C"/>
</dbReference>
<protein>
    <submittedName>
        <fullName evidence="5">Glycosyltransferase (Family 90)</fullName>
        <ecNumber evidence="5">2.4.2.-</ecNumber>
    </submittedName>
</protein>
<evidence type="ECO:0000313" key="5">
    <source>
        <dbReference type="EMBL" id="KAK1735659.1"/>
    </source>
</evidence>
<dbReference type="PANTHER" id="PTHR12203">
    <property type="entry name" value="KDEL LYS-ASP-GLU-LEU CONTAINING - RELATED"/>
    <property type="match status" value="1"/>
</dbReference>
<comment type="similarity">
    <text evidence="1">Belongs to the glycosyltransferase 90 family.</text>
</comment>
<reference evidence="5" key="1">
    <citation type="submission" date="2023-06" db="EMBL/GenBank/DDBJ databases">
        <title>Survivors Of The Sea: Transcriptome response of Skeletonema marinoi to long-term dormancy.</title>
        <authorList>
            <person name="Pinder M.I.M."/>
            <person name="Kourtchenko O."/>
            <person name="Robertson E.K."/>
            <person name="Larsson T."/>
            <person name="Maumus F."/>
            <person name="Osuna-Cruz C.M."/>
            <person name="Vancaester E."/>
            <person name="Stenow R."/>
            <person name="Vandepoele K."/>
            <person name="Ploug H."/>
            <person name="Bruchert V."/>
            <person name="Godhe A."/>
            <person name="Topel M."/>
        </authorList>
    </citation>
    <scope>NUCLEOTIDE SEQUENCE</scope>
    <source>
        <strain evidence="5">R05AC</strain>
    </source>
</reference>
<evidence type="ECO:0000256" key="2">
    <source>
        <dbReference type="ARBA" id="ARBA00022679"/>
    </source>
</evidence>
<keyword evidence="3" id="KW-0472">Membrane</keyword>
<proteinExistence type="inferred from homology"/>
<evidence type="ECO:0000259" key="4">
    <source>
        <dbReference type="SMART" id="SM00672"/>
    </source>
</evidence>
<evidence type="ECO:0000256" key="1">
    <source>
        <dbReference type="ARBA" id="ARBA00010118"/>
    </source>
</evidence>
<organism evidence="5 6">
    <name type="scientific">Skeletonema marinoi</name>
    <dbReference type="NCBI Taxonomy" id="267567"/>
    <lineage>
        <taxon>Eukaryota</taxon>
        <taxon>Sar</taxon>
        <taxon>Stramenopiles</taxon>
        <taxon>Ochrophyta</taxon>
        <taxon>Bacillariophyta</taxon>
        <taxon>Coscinodiscophyceae</taxon>
        <taxon>Thalassiosirophycidae</taxon>
        <taxon>Thalassiosirales</taxon>
        <taxon>Skeletonemataceae</taxon>
        <taxon>Skeletonema</taxon>
        <taxon>Skeletonema marinoi-dohrnii complex</taxon>
    </lineage>
</organism>
<dbReference type="AlphaFoldDB" id="A0AAD9D7F3"/>
<dbReference type="GO" id="GO:0016757">
    <property type="term" value="F:glycosyltransferase activity"/>
    <property type="evidence" value="ECO:0007669"/>
    <property type="project" value="UniProtKB-KW"/>
</dbReference>
<keyword evidence="5" id="KW-0328">Glycosyltransferase</keyword>
<feature type="domain" description="Glycosyl transferase CAP10" evidence="4">
    <location>
        <begin position="329"/>
        <end position="551"/>
    </location>
</feature>
<dbReference type="SMART" id="SM00672">
    <property type="entry name" value="CAP10"/>
    <property type="match status" value="1"/>
</dbReference>
<feature type="transmembrane region" description="Helical" evidence="3">
    <location>
        <begin position="21"/>
        <end position="40"/>
    </location>
</feature>
<dbReference type="EC" id="2.4.2.-" evidence="5"/>
<sequence>MTYYYKSFITTTMQGPRRTALIILSLCLIIVLDSLLSPNFQTSVHDFVKENGNNIFVDDASLTDDERTVLLGSEIESLIKELEQEANNNNLRNRLEIMEEGFGGDDYELNYLTAQQRYASAGDETPPLNNDDKRTYHNLIDSKMPLPPYDLKGAVDSTIIYNGALAILVYDPANDKFILSHSRRHPWHAENGELLKAFKSVSYLLRHLFPDRFNVHNKEFAMPISAGIFPHVKHTDCVKQAFQAGLEQQQQQHPCVESHFTSSPILHFGNVFSYESIYPNIVPMPKSGDHIGCFQQWIESQTICDELQHLVYGDEGLNWDELSPEVFWRGEDFGYMANVPPGQKQTASGLRSRLNKVIPMWEKDKDVPLAFQEEYSTLLSRWRGVLLTLESFADRKRKWRKETKGTGTIPWCNIRFNRYEQEAGYYKQWEQLKKIGMPVIGDRVDQEGLSKYRYHIDLGSDVGSSWELNLQQLAKPGLLFHHVSPTKDYLRDYMEPWVHYIPVAPQLNDLKAKFDWAESHPVEAKMIADRGTDLAKYLASSDGFERMFQDDIVEPLRKVIEAYQPLSKEGQQNWRKEINKVYADSILPVMKCSGRRTDDCEQVVGEKAFPSTKLKRENCQIIYIIGVEGSSHHGLLPIIESLAKKQIDPDTGLGYDIDMVSEDLKSGLFGWYSYSLRMGKHSKWRFDRDPGVHDPALVQSVISSMCPNDGKRHVAIEWASFPSGYADDKRSYRVKRQKDWLQMTPEEIANDALASVHPVDLNAFYDAYAPHAEIKFVVLNRDYTETIASHKDWDTGPTTHSRIISGFMIILSRFLTSHLVDSITGTKLWSLFCLESIFAKNYQSASEVNEARRRVIFELAFFLDWPIKECPDCFSHWHESTKVPAQLLGPDNMKILYEHMSALDGIWPPKRSDDILPEQQCGLLTKSTTQALDDLEHPSSATPVTIYSFGKHGKKAQSIFHTAVHRFGTGRVDYILEEKSDCEYTIANQQDGPCLAINYFANPKCFYGDMIRQYPTCKTMLTNDENCDDNRYDARGYYSSKMIDTTYLPLGPRKDSWDAYQMLMNQNGSVIAASSQRKYAFNAIFTKSTHAGRSILADVLQMDGNSLSSFEQITDTWQPDPNKNSNDLLDSKSYMKVLLESTFTLAPAGHNPECFRLYEAVEAGSIPVISLDKDYKQHKCKDSLSHWLDSPIVIVESWNEAIPTMQKLLEEPEALDKRQADLHVWYNQYMSSAVHDFESFLLSEK</sequence>
<accession>A0AAD9D7F3</accession>
<dbReference type="EMBL" id="JATAAI010000033">
    <property type="protein sequence ID" value="KAK1735659.1"/>
    <property type="molecule type" value="Genomic_DNA"/>
</dbReference>
<keyword evidence="3" id="KW-0812">Transmembrane</keyword>
<dbReference type="Proteomes" id="UP001224775">
    <property type="component" value="Unassembled WGS sequence"/>
</dbReference>
<gene>
    <name evidence="5" type="ORF">QTG54_013822</name>
</gene>
<keyword evidence="3" id="KW-1133">Transmembrane helix</keyword>
<evidence type="ECO:0000313" key="6">
    <source>
        <dbReference type="Proteomes" id="UP001224775"/>
    </source>
</evidence>
<dbReference type="Pfam" id="PF05686">
    <property type="entry name" value="Glyco_transf_90"/>
    <property type="match status" value="1"/>
</dbReference>
<comment type="caution">
    <text evidence="5">The sequence shown here is derived from an EMBL/GenBank/DDBJ whole genome shotgun (WGS) entry which is preliminary data.</text>
</comment>